<feature type="transmembrane region" description="Helical" evidence="2">
    <location>
        <begin position="455"/>
        <end position="476"/>
    </location>
</feature>
<feature type="compositionally biased region" description="Acidic residues" evidence="1">
    <location>
        <begin position="521"/>
        <end position="531"/>
    </location>
</feature>
<dbReference type="PROSITE" id="PS51782">
    <property type="entry name" value="LYSM"/>
    <property type="match status" value="1"/>
</dbReference>
<dbReference type="SUPFAM" id="SSF81606">
    <property type="entry name" value="PP2C-like"/>
    <property type="match status" value="1"/>
</dbReference>
<feature type="region of interest" description="Disordered" evidence="1">
    <location>
        <begin position="497"/>
        <end position="588"/>
    </location>
</feature>
<dbReference type="AlphaFoldDB" id="A0A2J8B001"/>
<gene>
    <name evidence="4" type="ORF">B7R76_07110</name>
</gene>
<accession>A0A2J8B001</accession>
<dbReference type="Pfam" id="PF01476">
    <property type="entry name" value="LysM"/>
    <property type="match status" value="1"/>
</dbReference>
<keyword evidence="2" id="KW-1133">Transmembrane helix</keyword>
<reference evidence="5" key="1">
    <citation type="submission" date="2017-04" db="EMBL/GenBank/DDBJ databases">
        <authorList>
            <person name="Bumgarner R.E."/>
            <person name="Fredricks D.N."/>
            <person name="Srinivasan S."/>
        </authorList>
    </citation>
    <scope>NUCLEOTIDE SEQUENCE [LARGE SCALE GENOMIC DNA]</scope>
    <source>
        <strain evidence="5">KA00405</strain>
    </source>
</reference>
<keyword evidence="2" id="KW-0472">Membrane</keyword>
<dbReference type="SMART" id="SM00257">
    <property type="entry name" value="LysM"/>
    <property type="match status" value="1"/>
</dbReference>
<dbReference type="InterPro" id="IPR018392">
    <property type="entry name" value="LysM"/>
</dbReference>
<evidence type="ECO:0000256" key="1">
    <source>
        <dbReference type="SAM" id="MobiDB-lite"/>
    </source>
</evidence>
<evidence type="ECO:0000313" key="5">
    <source>
        <dbReference type="Proteomes" id="UP000236394"/>
    </source>
</evidence>
<dbReference type="InterPro" id="IPR036457">
    <property type="entry name" value="PPM-type-like_dom_sf"/>
</dbReference>
<organism evidence="4 5">
    <name type="scientific">Mageeibacillus indolicus</name>
    <dbReference type="NCBI Taxonomy" id="884684"/>
    <lineage>
        <taxon>Bacteria</taxon>
        <taxon>Bacillati</taxon>
        <taxon>Bacillota</taxon>
        <taxon>Clostridia</taxon>
        <taxon>Eubacteriales</taxon>
        <taxon>Oscillospiraceae</taxon>
        <taxon>Mageeibacillus</taxon>
    </lineage>
</organism>
<keyword evidence="2" id="KW-0812">Transmembrane</keyword>
<dbReference type="RefSeq" id="WP_102892719.1">
    <property type="nucleotide sequence ID" value="NZ_NBZD01000004.1"/>
</dbReference>
<dbReference type="Gene3D" id="3.10.350.10">
    <property type="entry name" value="LysM domain"/>
    <property type="match status" value="1"/>
</dbReference>
<proteinExistence type="predicted"/>
<dbReference type="CDD" id="cd00118">
    <property type="entry name" value="LysM"/>
    <property type="match status" value="1"/>
</dbReference>
<comment type="caution">
    <text evidence="4">The sequence shown here is derived from an EMBL/GenBank/DDBJ whole genome shotgun (WGS) entry which is preliminary data.</text>
</comment>
<dbReference type="EMBL" id="NBZD01000004">
    <property type="protein sequence ID" value="PNH18094.1"/>
    <property type="molecule type" value="Genomic_DNA"/>
</dbReference>
<feature type="compositionally biased region" description="Low complexity" evidence="1">
    <location>
        <begin position="546"/>
        <end position="565"/>
    </location>
</feature>
<protein>
    <recommendedName>
        <fullName evidence="3">LysM domain-containing protein</fullName>
    </recommendedName>
</protein>
<evidence type="ECO:0000256" key="2">
    <source>
        <dbReference type="SAM" id="Phobius"/>
    </source>
</evidence>
<dbReference type="InterPro" id="IPR036779">
    <property type="entry name" value="LysM_dom_sf"/>
</dbReference>
<dbReference type="Proteomes" id="UP000236394">
    <property type="component" value="Unassembled WGS sequence"/>
</dbReference>
<evidence type="ECO:0000313" key="4">
    <source>
        <dbReference type="EMBL" id="PNH18094.1"/>
    </source>
</evidence>
<evidence type="ECO:0000259" key="3">
    <source>
        <dbReference type="PROSITE" id="PS51782"/>
    </source>
</evidence>
<name>A0A2J8B001_9FIRM</name>
<sequence length="642" mass="69452">MAKSTRFATTVVTRNLLTPQGCDGFYLDGRASGSREARGGDTTLDREDRGFFYALYSNMGADYKQTAVRNKKYLDKIFEDMKVVNRYNIDYEINELADCAVNISGRLTLGDAQQMQPYFTGIVVKDGELAAITSGRGCAYLYRNDLLYPLTKDEYPLSTVDLQGNQVNNLDLYCAGLAGTIRYSNIAQLQPDDCFFLCNKEVMETVGHHNILRIMDEASDQQDAAYRIIDEMARQNPGATAQVMIGFVENITTLDKAGLKSLTGRMGWEQKAMNTPIRFDDANTPPVTAGNTAAGTAASMAAGAAAGAVAGGIAAGSGVSAQQPTSTYPSQDDYAQTNRIPGTGNFAEPNPIQPAAGVANGMPANNAFGENGNAAYSDAGYTQLNSGVSQQGYQDQTPNIYAQQNMQNMQNMQNYNQQNYPNQNQPYSDPYTDYNKDRLLRDLDEDEGMTTGKKVVIGVMLALILALALVLAYMLFADKLFGGKPAVTARPTITGVPEAIRPTREGDDELFPESTKRDAESTEQDLSEPSESEPRISEPTSDDNNSDSSSTNSGSNSGSTSSSSNKPRHSKADSSNKRSTGSGHKYTVKSGDTLWSIANANRGTADINDYMQKIIESNPDAATADKTNLNLYPDMEIVIPAP</sequence>
<feature type="domain" description="LysM" evidence="3">
    <location>
        <begin position="584"/>
        <end position="639"/>
    </location>
</feature>